<evidence type="ECO:0000313" key="3">
    <source>
        <dbReference type="WBParaSite" id="EEL_0000025401-mRNA-1"/>
    </source>
</evidence>
<dbReference type="WBParaSite" id="EEL_0000025401-mRNA-1">
    <property type="protein sequence ID" value="EEL_0000025401-mRNA-1"/>
    <property type="gene ID" value="EEL_0000025401"/>
</dbReference>
<protein>
    <submittedName>
        <fullName evidence="3">CXXC-type domain-containing protein</fullName>
    </submittedName>
</protein>
<sequence>MNFRHLQRVADSAKIIKNAKRKISDWLIPPKHIKIGSAKKKTSLIKVQLRLCKMRHHFILLLFLSISISIIHSTKAKAASATRSKNNHAPAPNAEIDGEIAAALDDAVTLTDTEPQLKHNSLTPTSDSKSKHELENSIDGAGRTRRSCGVGGSCGSCSGCGGGGCSCGACGCCQSCCQKSCCSSTCTTCTTTTTCCKTCCQQCCQCCGCGSCGCGGGSCGGDDCGGGGGGHGRKRREIMELLGGHLLREKRSPRNSRRHAASGAPIKKTTKHFLQNHLGHSKLLLLNTKLAEYYIAQKLIM</sequence>
<dbReference type="Proteomes" id="UP000050640">
    <property type="component" value="Unplaced"/>
</dbReference>
<reference evidence="3" key="1">
    <citation type="submission" date="2017-02" db="UniProtKB">
        <authorList>
            <consortium name="WormBaseParasite"/>
        </authorList>
    </citation>
    <scope>IDENTIFICATION</scope>
</reference>
<organism evidence="2 3">
    <name type="scientific">Elaeophora elaphi</name>
    <dbReference type="NCBI Taxonomy" id="1147741"/>
    <lineage>
        <taxon>Eukaryota</taxon>
        <taxon>Metazoa</taxon>
        <taxon>Ecdysozoa</taxon>
        <taxon>Nematoda</taxon>
        <taxon>Chromadorea</taxon>
        <taxon>Rhabditida</taxon>
        <taxon>Spirurina</taxon>
        <taxon>Spiruromorpha</taxon>
        <taxon>Filarioidea</taxon>
        <taxon>Onchocercidae</taxon>
        <taxon>Elaeophora</taxon>
    </lineage>
</organism>
<feature type="compositionally biased region" description="Polar residues" evidence="1">
    <location>
        <begin position="118"/>
        <end position="127"/>
    </location>
</feature>
<name>A0A0R3RFV3_9BILA</name>
<feature type="region of interest" description="Disordered" evidence="1">
    <location>
        <begin position="117"/>
        <end position="137"/>
    </location>
</feature>
<keyword evidence="2" id="KW-1185">Reference proteome</keyword>
<proteinExistence type="predicted"/>
<evidence type="ECO:0000256" key="1">
    <source>
        <dbReference type="SAM" id="MobiDB-lite"/>
    </source>
</evidence>
<evidence type="ECO:0000313" key="2">
    <source>
        <dbReference type="Proteomes" id="UP000050640"/>
    </source>
</evidence>
<accession>A0A0R3RFV3</accession>
<dbReference type="AlphaFoldDB" id="A0A0R3RFV3"/>